<dbReference type="GO" id="GO:0005783">
    <property type="term" value="C:endoplasmic reticulum"/>
    <property type="evidence" value="ECO:0007669"/>
    <property type="project" value="TreeGrafter"/>
</dbReference>
<dbReference type="GO" id="GO:0004656">
    <property type="term" value="F:procollagen-proline 4-dioxygenase activity"/>
    <property type="evidence" value="ECO:0007669"/>
    <property type="project" value="TreeGrafter"/>
</dbReference>
<dbReference type="InterPro" id="IPR045054">
    <property type="entry name" value="P4HA-like"/>
</dbReference>
<dbReference type="GO" id="GO:0031418">
    <property type="term" value="F:L-ascorbic acid binding"/>
    <property type="evidence" value="ECO:0007669"/>
    <property type="project" value="InterPro"/>
</dbReference>
<dbReference type="InterPro" id="IPR005123">
    <property type="entry name" value="Oxoglu/Fe-dep_dioxygenase_dom"/>
</dbReference>
<dbReference type="SMART" id="SM00702">
    <property type="entry name" value="P4Hc"/>
    <property type="match status" value="1"/>
</dbReference>
<keyword evidence="2" id="KW-0479">Metal-binding</keyword>
<dbReference type="GeneID" id="85496907"/>
<name>A0AA48L6W7_9TREE</name>
<evidence type="ECO:0000259" key="7">
    <source>
        <dbReference type="PROSITE" id="PS51471"/>
    </source>
</evidence>
<evidence type="ECO:0000256" key="2">
    <source>
        <dbReference type="ARBA" id="ARBA00022723"/>
    </source>
</evidence>
<reference evidence="8" key="1">
    <citation type="journal article" date="2023" name="BMC Genomics">
        <title>Chromosome-level genome assemblies of Cutaneotrichosporon spp. (Trichosporonales, Basidiomycota) reveal imbalanced evolution between nucleotide sequences and chromosome synteny.</title>
        <authorList>
            <person name="Kobayashi Y."/>
            <person name="Kayamori A."/>
            <person name="Aoki K."/>
            <person name="Shiwa Y."/>
            <person name="Matsutani M."/>
            <person name="Fujita N."/>
            <person name="Sugita T."/>
            <person name="Iwasaki W."/>
            <person name="Tanaka N."/>
            <person name="Takashima M."/>
        </authorList>
    </citation>
    <scope>NUCLEOTIDE SEQUENCE</scope>
    <source>
        <strain evidence="8">HIS019</strain>
    </source>
</reference>
<protein>
    <recommendedName>
        <fullName evidence="7">Fe2OG dioxygenase domain-containing protein</fullName>
    </recommendedName>
</protein>
<evidence type="ECO:0000256" key="4">
    <source>
        <dbReference type="ARBA" id="ARBA00023002"/>
    </source>
</evidence>
<feature type="compositionally biased region" description="Basic residues" evidence="6">
    <location>
        <begin position="1"/>
        <end position="12"/>
    </location>
</feature>
<evidence type="ECO:0000256" key="1">
    <source>
        <dbReference type="ARBA" id="ARBA00001961"/>
    </source>
</evidence>
<dbReference type="PANTHER" id="PTHR10869">
    <property type="entry name" value="PROLYL 4-HYDROXYLASE ALPHA SUBUNIT"/>
    <property type="match status" value="1"/>
</dbReference>
<dbReference type="PANTHER" id="PTHR10869:SF247">
    <property type="entry name" value="FE2OG DIOXYGENASE DOMAIN-CONTAINING PROTEIN"/>
    <property type="match status" value="1"/>
</dbReference>
<evidence type="ECO:0000313" key="9">
    <source>
        <dbReference type="Proteomes" id="UP001233271"/>
    </source>
</evidence>
<dbReference type="EMBL" id="AP028216">
    <property type="protein sequence ID" value="BEI93037.1"/>
    <property type="molecule type" value="Genomic_DNA"/>
</dbReference>
<dbReference type="AlphaFoldDB" id="A0AA48L6W7"/>
<comment type="cofactor">
    <cofactor evidence="1">
        <name>L-ascorbate</name>
        <dbReference type="ChEBI" id="CHEBI:38290"/>
    </cofactor>
</comment>
<feature type="domain" description="Fe2OG dioxygenase" evidence="7">
    <location>
        <begin position="355"/>
        <end position="481"/>
    </location>
</feature>
<keyword evidence="5" id="KW-0408">Iron</keyword>
<organism evidence="8 9">
    <name type="scientific">Cutaneotrichosporon cavernicola</name>
    <dbReference type="NCBI Taxonomy" id="279322"/>
    <lineage>
        <taxon>Eukaryota</taxon>
        <taxon>Fungi</taxon>
        <taxon>Dikarya</taxon>
        <taxon>Basidiomycota</taxon>
        <taxon>Agaricomycotina</taxon>
        <taxon>Tremellomycetes</taxon>
        <taxon>Trichosporonales</taxon>
        <taxon>Trichosporonaceae</taxon>
        <taxon>Cutaneotrichosporon</taxon>
    </lineage>
</organism>
<evidence type="ECO:0000256" key="6">
    <source>
        <dbReference type="SAM" id="MobiDB-lite"/>
    </source>
</evidence>
<keyword evidence="9" id="KW-1185">Reference proteome</keyword>
<gene>
    <name evidence="8" type="ORF">CcaverHIS019_0506650</name>
</gene>
<proteinExistence type="predicted"/>
<feature type="region of interest" description="Disordered" evidence="6">
    <location>
        <begin position="1"/>
        <end position="37"/>
    </location>
</feature>
<evidence type="ECO:0000313" key="8">
    <source>
        <dbReference type="EMBL" id="BEI93037.1"/>
    </source>
</evidence>
<dbReference type="InterPro" id="IPR006620">
    <property type="entry name" value="Pro_4_hyd_alph"/>
</dbReference>
<dbReference type="GO" id="GO:0005506">
    <property type="term" value="F:iron ion binding"/>
    <property type="evidence" value="ECO:0007669"/>
    <property type="project" value="InterPro"/>
</dbReference>
<dbReference type="Gene3D" id="2.60.120.620">
    <property type="entry name" value="q2cbj1_9rhob like domain"/>
    <property type="match status" value="1"/>
</dbReference>
<dbReference type="KEGG" id="ccac:CcaHIS019_0506650"/>
<accession>A0AA48L6W7</accession>
<dbReference type="RefSeq" id="XP_060458302.1">
    <property type="nucleotide sequence ID" value="XM_060601849.1"/>
</dbReference>
<keyword evidence="3" id="KW-0223">Dioxygenase</keyword>
<keyword evidence="4" id="KW-0560">Oxidoreductase</keyword>
<dbReference type="PROSITE" id="PS51471">
    <property type="entry name" value="FE2OG_OXY"/>
    <property type="match status" value="1"/>
</dbReference>
<dbReference type="FunFam" id="2.60.120.620:FF:000020">
    <property type="entry name" value="Unplaced genomic scaffold supercont2.4, whole genome shotgun sequence"/>
    <property type="match status" value="1"/>
</dbReference>
<evidence type="ECO:0000256" key="3">
    <source>
        <dbReference type="ARBA" id="ARBA00022964"/>
    </source>
</evidence>
<dbReference type="Proteomes" id="UP001233271">
    <property type="component" value="Chromosome 5"/>
</dbReference>
<evidence type="ECO:0000256" key="5">
    <source>
        <dbReference type="ARBA" id="ARBA00023004"/>
    </source>
</evidence>
<sequence>MAKNQAKKRKRTNPAPAGTVAKMAKPAAPLTPPESDTDALLLPEEVDSAVFVLGTLANNPSALAGKDMKDLKRAVYELHRVLVDGATIGSSLTSRISAALKDYRFTDALVLLYEMYTRRLPPKLGALQRWVRECDATSGADGSPGDSEALRCLDMILRIANHTPGVVPAGESNNANDHVRKSNIWLARPYLGEEGGEIPIWARMRAGTLISPDKLEKKEHPGFRPVNFIRGADRRPPNLYDSTVYHSEPGTIRITPPEQRRAPSKMEVPGVPGAFMVLDVFTPEECLQIVQAASAIGFEKDQAAEGSALLKTSILARNFVWLADSHFLDHFYSQILPFVNPTAPAGPNATGNVRGINARFRVYQYTENQLYRPHIDGAWPAAGLSESGEYMHDSQPADDPLWSRYTLLVYLNSDIPEETGCTTFFMPSNEMGVMDATSVRPIQGAVLCFPHGDTEGSLLHEGSAVGEDGGKIVIRTELLYEAKGFGQFKPPVPILE</sequence>